<dbReference type="Proteomes" id="UP000004506">
    <property type="component" value="Unassembled WGS sequence"/>
</dbReference>
<organism evidence="1 2">
    <name type="scientific">Providencia stuartii ATCC 25827</name>
    <dbReference type="NCBI Taxonomy" id="471874"/>
    <lineage>
        <taxon>Bacteria</taxon>
        <taxon>Pseudomonadati</taxon>
        <taxon>Pseudomonadota</taxon>
        <taxon>Gammaproteobacteria</taxon>
        <taxon>Enterobacterales</taxon>
        <taxon>Morganellaceae</taxon>
        <taxon>Providencia</taxon>
    </lineage>
</organism>
<dbReference type="EMBL" id="ABJD02000117">
    <property type="protein sequence ID" value="EDU57665.1"/>
    <property type="molecule type" value="Genomic_DNA"/>
</dbReference>
<evidence type="ECO:0000313" key="1">
    <source>
        <dbReference type="EMBL" id="EDU57665.1"/>
    </source>
</evidence>
<comment type="caution">
    <text evidence="1">The sequence shown here is derived from an EMBL/GenBank/DDBJ whole genome shotgun (WGS) entry which is preliminary data.</text>
</comment>
<accession>A0AA86YHH1</accession>
<reference evidence="1 2" key="3">
    <citation type="submission" date="2008-05" db="EMBL/GenBank/DDBJ databases">
        <authorList>
            <person name="Fulton L."/>
            <person name="Clifton S."/>
            <person name="Fulton B."/>
            <person name="Xu J."/>
            <person name="Minx P."/>
            <person name="Pepin K.H."/>
            <person name="Johnson M."/>
            <person name="Thiruvilangam P."/>
            <person name="Bhonagiri V."/>
            <person name="Nash W.E."/>
            <person name="Mardis E.R."/>
            <person name="Wilson R.K."/>
        </authorList>
    </citation>
    <scope>NUCLEOTIDE SEQUENCE [LARGE SCALE GENOMIC DNA]</scope>
    <source>
        <strain evidence="1 2">ATCC 25827</strain>
    </source>
</reference>
<dbReference type="AlphaFoldDB" id="A0AA86YHH1"/>
<reference evidence="2" key="2">
    <citation type="submission" date="2008-04" db="EMBL/GenBank/DDBJ databases">
        <title>Draft genome sequence of Providencia stuartii(ATCC 25827).</title>
        <authorList>
            <person name="Sudarsanam P."/>
            <person name="Ley R."/>
            <person name="Guruge J."/>
            <person name="Turnbaugh P.J."/>
            <person name="Mahowald M."/>
            <person name="Liep D."/>
            <person name="Gordon J."/>
        </authorList>
    </citation>
    <scope>NUCLEOTIDE SEQUENCE [LARGE SCALE GENOMIC DNA]</scope>
    <source>
        <strain evidence="2">ATCC 25827</strain>
    </source>
</reference>
<gene>
    <name evidence="1" type="ORF">PROSTU_04442</name>
</gene>
<reference evidence="2" key="1">
    <citation type="submission" date="2008-04" db="EMBL/GenBank/DDBJ databases">
        <title>Draft genome sequence of Providencia stuartii (ATCC 25827).</title>
        <authorList>
            <person name="Sudarsanam P."/>
            <person name="Ley R."/>
            <person name="Guruge J."/>
            <person name="Turnbaugh P.J."/>
            <person name="Mahowald M."/>
            <person name="Liep D."/>
            <person name="Gordon J."/>
        </authorList>
    </citation>
    <scope>NUCLEOTIDE SEQUENCE [LARGE SCALE GENOMIC DNA]</scope>
    <source>
        <strain evidence="2">ATCC 25827</strain>
    </source>
</reference>
<protein>
    <submittedName>
        <fullName evidence="1">Uncharacterized protein</fullName>
    </submittedName>
</protein>
<evidence type="ECO:0000313" key="2">
    <source>
        <dbReference type="Proteomes" id="UP000004506"/>
    </source>
</evidence>
<sequence>MGFNFMELKRNMDNYEYNVNVLMPNCYFEQDEKWIKEMLLRLRPSVRPKVSVKYSEVYQEHFDDEPIPYKKINAGRKAANTRLRNFVKNYSSYLDGYVSEPRVFQQGTGQMNQPSQGVA</sequence>
<proteinExistence type="predicted"/>
<name>A0AA86YHH1_PROST</name>